<dbReference type="HOGENOM" id="CLU_1599077_0_0_2"/>
<organism evidence="3 4">
    <name type="scientific">Pyrobaculum islandicum (strain DSM 4184 / JCM 9189 / GEO3)</name>
    <dbReference type="NCBI Taxonomy" id="384616"/>
    <lineage>
        <taxon>Archaea</taxon>
        <taxon>Thermoproteota</taxon>
        <taxon>Thermoprotei</taxon>
        <taxon>Thermoproteales</taxon>
        <taxon>Thermoproteaceae</taxon>
        <taxon>Pyrobaculum</taxon>
    </lineage>
</organism>
<evidence type="ECO:0000259" key="2">
    <source>
        <dbReference type="Pfam" id="PF13098"/>
    </source>
</evidence>
<name>A1RRW9_PYRIL</name>
<dbReference type="eggNOG" id="arCOG02872">
    <property type="taxonomic scope" value="Archaea"/>
</dbReference>
<dbReference type="KEGG" id="pis:Pisl_0523"/>
<dbReference type="PANTHER" id="PTHR35272:SF3">
    <property type="entry name" value="THIOL:DISULFIDE INTERCHANGE PROTEIN DSBC"/>
    <property type="match status" value="1"/>
</dbReference>
<dbReference type="Proteomes" id="UP000002595">
    <property type="component" value="Chromosome"/>
</dbReference>
<reference evidence="3" key="1">
    <citation type="submission" date="2006-12" db="EMBL/GenBank/DDBJ databases">
        <title>Complete sequence of Pyrobaculum islandicum DSM 4184.</title>
        <authorList>
            <person name="Copeland A."/>
            <person name="Lucas S."/>
            <person name="Lapidus A."/>
            <person name="Barry K."/>
            <person name="Detter J.C."/>
            <person name="Glavina del Rio T."/>
            <person name="Dalin E."/>
            <person name="Tice H."/>
            <person name="Pitluck S."/>
            <person name="Meincke L."/>
            <person name="Brettin T."/>
            <person name="Bruce D."/>
            <person name="Han C."/>
            <person name="Tapia R."/>
            <person name="Gilna P."/>
            <person name="Schmutz J."/>
            <person name="Larimer F."/>
            <person name="Land M."/>
            <person name="Hauser L."/>
            <person name="Kyrpides N."/>
            <person name="Mikhailova N."/>
            <person name="Cozen A.E."/>
            <person name="Fitz-Gibbon S.T."/>
            <person name="House C.H."/>
            <person name="Saltikov C."/>
            <person name="Lowe T."/>
            <person name="Richardson P."/>
        </authorList>
    </citation>
    <scope>NUCLEOTIDE SEQUENCE [LARGE SCALE GENOMIC DNA]</scope>
    <source>
        <strain evidence="3">DSM 4184</strain>
    </source>
</reference>
<dbReference type="EMBL" id="CP000504">
    <property type="protein sequence ID" value="ABL87701.1"/>
    <property type="molecule type" value="Genomic_DNA"/>
</dbReference>
<comment type="similarity">
    <text evidence="1">Belongs to the glutaredoxin family.</text>
</comment>
<feature type="domain" description="Thioredoxin-like fold" evidence="2">
    <location>
        <begin position="47"/>
        <end position="178"/>
    </location>
</feature>
<evidence type="ECO:0000256" key="1">
    <source>
        <dbReference type="ARBA" id="ARBA00007787"/>
    </source>
</evidence>
<sequence length="182" mass="20840">MSSPLKCFKQLFVFIAVFFRKSKLRLTPLTKTEVVKRLLDLAVVKVGNSERVVLVFFDLKCPFCAKLFKETEELLVDMANRGLITYAMCDYVVHRDAEPLHRMLRCISEKERLKFVRDAFEGKRVEIGNCPEGNLRICEKMAEELGVIGTPTLLFYHLAKGKGYIHFGYISPTEILEAISSL</sequence>
<evidence type="ECO:0000313" key="3">
    <source>
        <dbReference type="EMBL" id="ABL87701.1"/>
    </source>
</evidence>
<dbReference type="InterPro" id="IPR051470">
    <property type="entry name" value="Thiol:disulfide_interchange"/>
</dbReference>
<dbReference type="PANTHER" id="PTHR35272">
    <property type="entry name" value="THIOL:DISULFIDE INTERCHANGE PROTEIN DSBC-RELATED"/>
    <property type="match status" value="1"/>
</dbReference>
<dbReference type="Gene3D" id="3.40.30.10">
    <property type="entry name" value="Glutaredoxin"/>
    <property type="match status" value="1"/>
</dbReference>
<dbReference type="STRING" id="384616.Pisl_0523"/>
<gene>
    <name evidence="3" type="ordered locus">Pisl_0523</name>
</gene>
<accession>A1RRW9</accession>
<proteinExistence type="inferred from homology"/>
<evidence type="ECO:0000313" key="4">
    <source>
        <dbReference type="Proteomes" id="UP000002595"/>
    </source>
</evidence>
<dbReference type="Pfam" id="PF13098">
    <property type="entry name" value="Thioredoxin_2"/>
    <property type="match status" value="1"/>
</dbReference>
<protein>
    <submittedName>
        <fullName evidence="3">Thiol:disulfide interchange protein, putative</fullName>
    </submittedName>
</protein>
<dbReference type="InterPro" id="IPR012336">
    <property type="entry name" value="Thioredoxin-like_fold"/>
</dbReference>
<dbReference type="InterPro" id="IPR036249">
    <property type="entry name" value="Thioredoxin-like_sf"/>
</dbReference>
<dbReference type="SUPFAM" id="SSF52833">
    <property type="entry name" value="Thioredoxin-like"/>
    <property type="match status" value="1"/>
</dbReference>
<dbReference type="AlphaFoldDB" id="A1RRW9"/>
<keyword evidence="4" id="KW-1185">Reference proteome</keyword>